<reference evidence="2" key="2">
    <citation type="submission" date="2020-09" db="EMBL/GenBank/DDBJ databases">
        <authorList>
            <person name="Sun Q."/>
            <person name="Zhou Y."/>
        </authorList>
    </citation>
    <scope>NUCLEOTIDE SEQUENCE</scope>
    <source>
        <strain evidence="2">CGMCC 4.7201</strain>
    </source>
</reference>
<dbReference type="EMBL" id="BMMS01000018">
    <property type="protein sequence ID" value="GGO92402.1"/>
    <property type="molecule type" value="Genomic_DNA"/>
</dbReference>
<name>A0A917ZVI3_9ACTN</name>
<sequence length="92" mass="9855">MMGSARHIDRPDPAASIPVFPTFVLMPFTYSITAGNAAGVIAYVAVKAAQGGWREPGPHMGVLSEVLLVRFPLGPIESWLGVKQRSVASIHR</sequence>
<organism evidence="2 3">
    <name type="scientific">Wenjunlia tyrosinilytica</name>
    <dbReference type="NCBI Taxonomy" id="1544741"/>
    <lineage>
        <taxon>Bacteria</taxon>
        <taxon>Bacillati</taxon>
        <taxon>Actinomycetota</taxon>
        <taxon>Actinomycetes</taxon>
        <taxon>Kitasatosporales</taxon>
        <taxon>Streptomycetaceae</taxon>
        <taxon>Wenjunlia</taxon>
    </lineage>
</organism>
<proteinExistence type="predicted"/>
<evidence type="ECO:0000313" key="3">
    <source>
        <dbReference type="Proteomes" id="UP000641932"/>
    </source>
</evidence>
<keyword evidence="1" id="KW-0812">Transmembrane</keyword>
<comment type="caution">
    <text evidence="2">The sequence shown here is derived from an EMBL/GenBank/DDBJ whole genome shotgun (WGS) entry which is preliminary data.</text>
</comment>
<gene>
    <name evidence="2" type="ORF">GCM10012280_42500</name>
</gene>
<accession>A0A917ZVI3</accession>
<feature type="transmembrane region" description="Helical" evidence="1">
    <location>
        <begin position="20"/>
        <end position="46"/>
    </location>
</feature>
<keyword evidence="1" id="KW-1133">Transmembrane helix</keyword>
<protein>
    <submittedName>
        <fullName evidence="2">Uncharacterized protein</fullName>
    </submittedName>
</protein>
<evidence type="ECO:0000313" key="2">
    <source>
        <dbReference type="EMBL" id="GGO92402.1"/>
    </source>
</evidence>
<dbReference type="Proteomes" id="UP000641932">
    <property type="component" value="Unassembled WGS sequence"/>
</dbReference>
<evidence type="ECO:0000256" key="1">
    <source>
        <dbReference type="SAM" id="Phobius"/>
    </source>
</evidence>
<reference evidence="2" key="1">
    <citation type="journal article" date="2014" name="Int. J. Syst. Evol. Microbiol.">
        <title>Complete genome sequence of Corynebacterium casei LMG S-19264T (=DSM 44701T), isolated from a smear-ripened cheese.</title>
        <authorList>
            <consortium name="US DOE Joint Genome Institute (JGI-PGF)"/>
            <person name="Walter F."/>
            <person name="Albersmeier A."/>
            <person name="Kalinowski J."/>
            <person name="Ruckert C."/>
        </authorList>
    </citation>
    <scope>NUCLEOTIDE SEQUENCE</scope>
    <source>
        <strain evidence="2">CGMCC 4.7201</strain>
    </source>
</reference>
<keyword evidence="1" id="KW-0472">Membrane</keyword>
<keyword evidence="3" id="KW-1185">Reference proteome</keyword>
<dbReference type="AlphaFoldDB" id="A0A917ZVI3"/>